<comment type="subunit">
    <text evidence="4">Component of the Mediator complex.</text>
</comment>
<evidence type="ECO:0000256" key="4">
    <source>
        <dbReference type="RuleBase" id="RU364147"/>
    </source>
</evidence>
<dbReference type="GO" id="GO:0003712">
    <property type="term" value="F:transcription coregulator activity"/>
    <property type="evidence" value="ECO:0007669"/>
    <property type="project" value="InterPro"/>
</dbReference>
<comment type="caution">
    <text evidence="6">The sequence shown here is derived from an EMBL/GenBank/DDBJ whole genome shotgun (WGS) entry which is preliminary data.</text>
</comment>
<keyword evidence="4" id="KW-0804">Transcription</keyword>
<evidence type="ECO:0000313" key="7">
    <source>
        <dbReference type="Proteomes" id="UP000327013"/>
    </source>
</evidence>
<dbReference type="Pfam" id="PF10280">
    <property type="entry name" value="Med11"/>
    <property type="match status" value="1"/>
</dbReference>
<evidence type="ECO:0000256" key="5">
    <source>
        <dbReference type="SAM" id="MobiDB-lite"/>
    </source>
</evidence>
<protein>
    <recommendedName>
        <fullName evidence="4">Mediator of RNA polymerase II transcription subunit 11</fullName>
    </recommendedName>
    <alternativeName>
        <fullName evidence="4">Mediator complex subunit 11</fullName>
    </alternativeName>
</protein>
<dbReference type="Proteomes" id="UP000327013">
    <property type="component" value="Unassembled WGS sequence"/>
</dbReference>
<dbReference type="GO" id="GO:0016592">
    <property type="term" value="C:mediator complex"/>
    <property type="evidence" value="ECO:0007669"/>
    <property type="project" value="InterPro"/>
</dbReference>
<keyword evidence="3 4" id="KW-0539">Nucleus</keyword>
<evidence type="ECO:0000256" key="2">
    <source>
        <dbReference type="ARBA" id="ARBA00008186"/>
    </source>
</evidence>
<feature type="region of interest" description="Disordered" evidence="5">
    <location>
        <begin position="106"/>
        <end position="148"/>
    </location>
</feature>
<sequence length="194" mass="20968">MAEESPANSAPFTRKERIQELADIEKDITSSLLSAGKAIQALTGQVPTDPPPPDGQPGSQQLSPEDARQAFEQHTTAYMSHVQAISARLKRQIYALEEAAIIPATAKDEETQQSSVPQRAAPSANGLAVTAPTREQTNAPITNGGLGKFDIGWLNSRRDDVGKQKEAELWAEARAHLERVQQSKTGDAMQIESD</sequence>
<dbReference type="EMBL" id="VIBQ01000057">
    <property type="protein sequence ID" value="KAB8532584.1"/>
    <property type="molecule type" value="Genomic_DNA"/>
</dbReference>
<accession>A0A5N6L2A9</accession>
<proteinExistence type="inferred from homology"/>
<dbReference type="OrthoDB" id="5418434at2759"/>
<dbReference type="GO" id="GO:0006357">
    <property type="term" value="P:regulation of transcription by RNA polymerase II"/>
    <property type="evidence" value="ECO:0007669"/>
    <property type="project" value="InterPro"/>
</dbReference>
<feature type="region of interest" description="Disordered" evidence="5">
    <location>
        <begin position="39"/>
        <end position="67"/>
    </location>
</feature>
<organism evidence="6 7">
    <name type="scientific">Carpinus fangiana</name>
    <dbReference type="NCBI Taxonomy" id="176857"/>
    <lineage>
        <taxon>Eukaryota</taxon>
        <taxon>Viridiplantae</taxon>
        <taxon>Streptophyta</taxon>
        <taxon>Embryophyta</taxon>
        <taxon>Tracheophyta</taxon>
        <taxon>Spermatophyta</taxon>
        <taxon>Magnoliopsida</taxon>
        <taxon>eudicotyledons</taxon>
        <taxon>Gunneridae</taxon>
        <taxon>Pentapetalae</taxon>
        <taxon>rosids</taxon>
        <taxon>fabids</taxon>
        <taxon>Fagales</taxon>
        <taxon>Betulaceae</taxon>
        <taxon>Carpinus</taxon>
    </lineage>
</organism>
<comment type="similarity">
    <text evidence="2 4">Belongs to the Mediator complex subunit 11 family.</text>
</comment>
<evidence type="ECO:0000256" key="3">
    <source>
        <dbReference type="ARBA" id="ARBA00023242"/>
    </source>
</evidence>
<dbReference type="Gene3D" id="1.10.287.3490">
    <property type="match status" value="1"/>
</dbReference>
<name>A0A5N6L2A9_9ROSI</name>
<gene>
    <name evidence="4" type="primary">MED11</name>
    <name evidence="6" type="ORF">FH972_025529</name>
</gene>
<dbReference type="PANTHER" id="PTHR22890">
    <property type="entry name" value="MEDIATOR OF RNA POLYMERASE II TRANSCRIPTION SUBUNIT 11"/>
    <property type="match status" value="1"/>
</dbReference>
<evidence type="ECO:0000313" key="6">
    <source>
        <dbReference type="EMBL" id="KAB8532584.1"/>
    </source>
</evidence>
<keyword evidence="4" id="KW-0805">Transcription regulation</keyword>
<comment type="subcellular location">
    <subcellularLocation>
        <location evidence="1 4">Nucleus</location>
    </subcellularLocation>
</comment>
<keyword evidence="4" id="KW-0010">Activator</keyword>
<dbReference type="InterPro" id="IPR019404">
    <property type="entry name" value="Mediator_Med11"/>
</dbReference>
<evidence type="ECO:0000256" key="1">
    <source>
        <dbReference type="ARBA" id="ARBA00004123"/>
    </source>
</evidence>
<reference evidence="6 7" key="1">
    <citation type="submission" date="2019-06" db="EMBL/GenBank/DDBJ databases">
        <title>A chromosomal-level reference genome of Carpinus fangiana (Coryloideae, Betulaceae).</title>
        <authorList>
            <person name="Yang X."/>
            <person name="Wang Z."/>
            <person name="Zhang L."/>
            <person name="Hao G."/>
            <person name="Liu J."/>
            <person name="Yang Y."/>
        </authorList>
    </citation>
    <scope>NUCLEOTIDE SEQUENCE [LARGE SCALE GENOMIC DNA]</scope>
    <source>
        <strain evidence="6">Cfa_2016G</strain>
        <tissue evidence="6">Leaf</tissue>
    </source>
</reference>
<comment type="function">
    <text evidence="4">Component of the Mediator complex, a coactivator involved in the regulated transcription of nearly all RNA polymerase II-dependent genes. Mediator functions as a bridge to convey information from gene-specific regulatory proteins to the basal RNA polymerase II transcription machinery. Mediator is recruited to promoters by direct interactions with regulatory proteins and serves as a scaffold for the assembly of a functional pre-initiation complex with RNA polymerase II and the general transcription factors.</text>
</comment>
<keyword evidence="7" id="KW-1185">Reference proteome</keyword>
<dbReference type="AlphaFoldDB" id="A0A5N6L2A9"/>